<dbReference type="PROSITE" id="PS50283">
    <property type="entry name" value="NA_SOLUT_SYMP_3"/>
    <property type="match status" value="1"/>
</dbReference>
<feature type="transmembrane region" description="Helical" evidence="15">
    <location>
        <begin position="235"/>
        <end position="259"/>
    </location>
</feature>
<evidence type="ECO:0000256" key="3">
    <source>
        <dbReference type="ARBA" id="ARBA00022448"/>
    </source>
</evidence>
<organism evidence="16 17">
    <name type="scientific">Hyphomicrobium nitrativorans NL23</name>
    <dbReference type="NCBI Taxonomy" id="1029756"/>
    <lineage>
        <taxon>Bacteria</taxon>
        <taxon>Pseudomonadati</taxon>
        <taxon>Pseudomonadota</taxon>
        <taxon>Alphaproteobacteria</taxon>
        <taxon>Hyphomicrobiales</taxon>
        <taxon>Hyphomicrobiaceae</taxon>
        <taxon>Hyphomicrobium</taxon>
    </lineage>
</organism>
<feature type="transmembrane region" description="Helical" evidence="15">
    <location>
        <begin position="121"/>
        <end position="145"/>
    </location>
</feature>
<comment type="catalytic activity">
    <reaction evidence="12">
        <text>L-proline(in) + Na(+)(in) = L-proline(out) + Na(+)(out)</text>
        <dbReference type="Rhea" id="RHEA:28967"/>
        <dbReference type="ChEBI" id="CHEBI:29101"/>
        <dbReference type="ChEBI" id="CHEBI:60039"/>
    </reaction>
</comment>
<evidence type="ECO:0000256" key="12">
    <source>
        <dbReference type="ARBA" id="ARBA00033708"/>
    </source>
</evidence>
<dbReference type="HOGENOM" id="CLU_018808_13_0_5"/>
<feature type="transmembrane region" description="Helical" evidence="15">
    <location>
        <begin position="443"/>
        <end position="468"/>
    </location>
</feature>
<gene>
    <name evidence="16" type="ORF">W911_10225</name>
</gene>
<reference evidence="16 17" key="1">
    <citation type="journal article" date="2014" name="Genome Announc.">
        <title>Complete Genome Sequence of Hyphomicrobium nitrativorans Strain NL23, a Denitrifying Bacterium Isolated from Biofilm of a Methanol-Fed Denitrification System Treating Seawater at the Montreal Biodome.</title>
        <authorList>
            <person name="Martineau C."/>
            <person name="Villeneuve C."/>
            <person name="Mauffrey F."/>
            <person name="Villemur R."/>
        </authorList>
    </citation>
    <scope>NUCLEOTIDE SEQUENCE [LARGE SCALE GENOMIC DNA]</scope>
    <source>
        <strain evidence="16">NL23</strain>
    </source>
</reference>
<evidence type="ECO:0000256" key="15">
    <source>
        <dbReference type="SAM" id="Phobius"/>
    </source>
</evidence>
<evidence type="ECO:0000256" key="4">
    <source>
        <dbReference type="ARBA" id="ARBA00022475"/>
    </source>
</evidence>
<protein>
    <submittedName>
        <fullName evidence="16">Sodium:solute symporter</fullName>
    </submittedName>
</protein>
<evidence type="ECO:0000313" key="16">
    <source>
        <dbReference type="EMBL" id="AHB48683.1"/>
    </source>
</evidence>
<keyword evidence="7 15" id="KW-1133">Transmembrane helix</keyword>
<evidence type="ECO:0000256" key="10">
    <source>
        <dbReference type="ARBA" id="ARBA00023136"/>
    </source>
</evidence>
<proteinExistence type="inferred from homology"/>
<dbReference type="Pfam" id="PF00474">
    <property type="entry name" value="SSF"/>
    <property type="match status" value="1"/>
</dbReference>
<accession>V5SDS8</accession>
<dbReference type="Proteomes" id="UP000018542">
    <property type="component" value="Chromosome"/>
</dbReference>
<dbReference type="GO" id="GO:0005886">
    <property type="term" value="C:plasma membrane"/>
    <property type="evidence" value="ECO:0007669"/>
    <property type="project" value="UniProtKB-SubCell"/>
</dbReference>
<dbReference type="PANTHER" id="PTHR48086:SF3">
    <property type="entry name" value="SODIUM_PROLINE SYMPORTER"/>
    <property type="match status" value="1"/>
</dbReference>
<feature type="transmembrane region" description="Helical" evidence="15">
    <location>
        <begin position="361"/>
        <end position="380"/>
    </location>
</feature>
<feature type="transmembrane region" description="Helical" evidence="15">
    <location>
        <begin position="417"/>
        <end position="437"/>
    </location>
</feature>
<keyword evidence="17" id="KW-1185">Reference proteome</keyword>
<evidence type="ECO:0000256" key="6">
    <source>
        <dbReference type="ARBA" id="ARBA00022847"/>
    </source>
</evidence>
<dbReference type="PANTHER" id="PTHR48086">
    <property type="entry name" value="SODIUM/PROLINE SYMPORTER-RELATED"/>
    <property type="match status" value="1"/>
</dbReference>
<dbReference type="AlphaFoldDB" id="V5SDS8"/>
<comment type="similarity">
    <text evidence="2 13">Belongs to the sodium:solute symporter (SSF) (TC 2.A.21) family.</text>
</comment>
<dbReference type="CDD" id="cd10322">
    <property type="entry name" value="SLC5sbd"/>
    <property type="match status" value="1"/>
</dbReference>
<dbReference type="Gene3D" id="1.20.1730.10">
    <property type="entry name" value="Sodium/glucose cotransporter"/>
    <property type="match status" value="1"/>
</dbReference>
<dbReference type="EMBL" id="CP006912">
    <property type="protein sequence ID" value="AHB48683.1"/>
    <property type="molecule type" value="Genomic_DNA"/>
</dbReference>
<dbReference type="InterPro" id="IPR038377">
    <property type="entry name" value="Na/Glc_symporter_sf"/>
</dbReference>
<keyword evidence="6" id="KW-0769">Symport</keyword>
<keyword evidence="5 15" id="KW-0812">Transmembrane</keyword>
<comment type="subcellular location">
    <subcellularLocation>
        <location evidence="1">Cell membrane</location>
        <topology evidence="1">Multi-pass membrane protein</topology>
    </subcellularLocation>
</comment>
<dbReference type="InterPro" id="IPR050277">
    <property type="entry name" value="Sodium:Solute_Symporter"/>
</dbReference>
<dbReference type="STRING" id="1029756.W911_10225"/>
<feature type="transmembrane region" description="Helical" evidence="15">
    <location>
        <begin position="271"/>
        <end position="293"/>
    </location>
</feature>
<evidence type="ECO:0000256" key="1">
    <source>
        <dbReference type="ARBA" id="ARBA00004651"/>
    </source>
</evidence>
<keyword evidence="8" id="KW-0915">Sodium</keyword>
<keyword evidence="11" id="KW-0739">Sodium transport</keyword>
<feature type="transmembrane region" description="Helical" evidence="15">
    <location>
        <begin position="157"/>
        <end position="178"/>
    </location>
</feature>
<dbReference type="KEGG" id="hni:W911_10225"/>
<evidence type="ECO:0000256" key="13">
    <source>
        <dbReference type="RuleBase" id="RU362091"/>
    </source>
</evidence>
<evidence type="ECO:0000256" key="9">
    <source>
        <dbReference type="ARBA" id="ARBA00023065"/>
    </source>
</evidence>
<name>V5SDS8_9HYPH</name>
<dbReference type="PATRIC" id="fig|1029756.8.peg.2122"/>
<evidence type="ECO:0000256" key="5">
    <source>
        <dbReference type="ARBA" id="ARBA00022692"/>
    </source>
</evidence>
<keyword evidence="9" id="KW-0406">Ion transport</keyword>
<keyword evidence="4" id="KW-1003">Cell membrane</keyword>
<dbReference type="GO" id="GO:0006814">
    <property type="term" value="P:sodium ion transport"/>
    <property type="evidence" value="ECO:0007669"/>
    <property type="project" value="UniProtKB-KW"/>
</dbReference>
<evidence type="ECO:0000313" key="17">
    <source>
        <dbReference type="Proteomes" id="UP000018542"/>
    </source>
</evidence>
<feature type="transmembrane region" description="Helical" evidence="15">
    <location>
        <begin position="305"/>
        <end position="329"/>
    </location>
</feature>
<dbReference type="InterPro" id="IPR001734">
    <property type="entry name" value="Na/solute_symporter"/>
</dbReference>
<evidence type="ECO:0000256" key="11">
    <source>
        <dbReference type="ARBA" id="ARBA00023201"/>
    </source>
</evidence>
<keyword evidence="3" id="KW-0813">Transport</keyword>
<dbReference type="RefSeq" id="WP_023787402.1">
    <property type="nucleotide sequence ID" value="NC_022997.1"/>
</dbReference>
<feature type="transmembrane region" description="Helical" evidence="15">
    <location>
        <begin position="6"/>
        <end position="24"/>
    </location>
</feature>
<evidence type="ECO:0000256" key="7">
    <source>
        <dbReference type="ARBA" id="ARBA00022989"/>
    </source>
</evidence>
<sequence length="508" mass="54187">MIVTFGALAVFFLVIVVILMLSWIRDRTFSDYAVGGRSFDARFQAMSFLNTYFPGAVITAFGGMAASVGALSFYFVTYTMLTVVLMYLMAKPVWVWGKAFDLRTQSDLLALRFGSRHIRPISAVLGIVTGLPWLIMGMLSLGFLFQHLSLQSLSFENAVVLGVAVIAFRQIWTVWMGMRGVVISDMAQGLVAYVGGTAILAGMIAWMVTAKGITFASLDPKMLSIPGLGSAEGPLFVFSLLLTGTIGGWCWPAIFVRLYTADGVRSLKKSAALAVPLALVFATTLLVFGMLGSQIPGVAEKPDEVIFIVSLEAGGLWLLALAGVVVMAASMGNIDGHIQATGAQLANDLVGTYWALDHRQLIVVAKGGMVVLTLLSAWLATLELPALFAIAILAYQGVIQLAVPQFLGLFWKRGNAAGAIAGMSAGFALVIVLEYFYPISLPWAYGLTSGLVALAANLAIYVAAAYLIPQTEAERARVDALFAKIEDTTPESTEAPVPTDAPAKEMPA</sequence>
<keyword evidence="10 15" id="KW-0472">Membrane</keyword>
<feature type="transmembrane region" description="Helical" evidence="15">
    <location>
        <begin position="190"/>
        <end position="215"/>
    </location>
</feature>
<feature type="transmembrane region" description="Helical" evidence="15">
    <location>
        <begin position="386"/>
        <end position="410"/>
    </location>
</feature>
<evidence type="ECO:0000256" key="2">
    <source>
        <dbReference type="ARBA" id="ARBA00006434"/>
    </source>
</evidence>
<dbReference type="GO" id="GO:0015293">
    <property type="term" value="F:symporter activity"/>
    <property type="evidence" value="ECO:0007669"/>
    <property type="project" value="UniProtKB-KW"/>
</dbReference>
<evidence type="ECO:0000256" key="8">
    <source>
        <dbReference type="ARBA" id="ARBA00023053"/>
    </source>
</evidence>
<feature type="region of interest" description="Disordered" evidence="14">
    <location>
        <begin position="489"/>
        <end position="508"/>
    </location>
</feature>
<evidence type="ECO:0000256" key="14">
    <source>
        <dbReference type="SAM" id="MobiDB-lite"/>
    </source>
</evidence>